<dbReference type="Gene3D" id="2.60.120.10">
    <property type="entry name" value="Jelly Rolls"/>
    <property type="match status" value="2"/>
</dbReference>
<dbReference type="SUPFAM" id="SSF51182">
    <property type="entry name" value="RmlC-like cupins"/>
    <property type="match status" value="1"/>
</dbReference>
<evidence type="ECO:0000259" key="10">
    <source>
        <dbReference type="Pfam" id="PF20511"/>
    </source>
</evidence>
<feature type="binding site" evidence="8">
    <location>
        <position position="114"/>
    </location>
    <ligand>
        <name>Zn(2+)</name>
        <dbReference type="ChEBI" id="CHEBI:29105"/>
    </ligand>
</feature>
<evidence type="ECO:0000256" key="3">
    <source>
        <dbReference type="ARBA" id="ARBA00011956"/>
    </source>
</evidence>
<dbReference type="InterPro" id="IPR046457">
    <property type="entry name" value="PMI_typeI_cat"/>
</dbReference>
<feature type="active site" evidence="9">
    <location>
        <position position="191"/>
    </location>
</feature>
<comment type="catalytic activity">
    <reaction evidence="1 7">
        <text>D-mannose 6-phosphate = D-fructose 6-phosphate</text>
        <dbReference type="Rhea" id="RHEA:12356"/>
        <dbReference type="ChEBI" id="CHEBI:58735"/>
        <dbReference type="ChEBI" id="CHEBI:61527"/>
        <dbReference type="EC" id="5.3.1.8"/>
    </reaction>
</comment>
<dbReference type="InterPro" id="IPR014710">
    <property type="entry name" value="RmlC-like_jellyroll"/>
</dbReference>
<evidence type="ECO:0000313" key="12">
    <source>
        <dbReference type="EMBL" id="EUJ41388.1"/>
    </source>
</evidence>
<dbReference type="InterPro" id="IPR001250">
    <property type="entry name" value="Man6P_Isoase-1"/>
</dbReference>
<organism evidence="12 13">
    <name type="scientific">Brochothrix campestris FSL F6-1037</name>
    <dbReference type="NCBI Taxonomy" id="1265861"/>
    <lineage>
        <taxon>Bacteria</taxon>
        <taxon>Bacillati</taxon>
        <taxon>Bacillota</taxon>
        <taxon>Bacilli</taxon>
        <taxon>Bacillales</taxon>
        <taxon>Listeriaceae</taxon>
        <taxon>Brochothrix</taxon>
    </lineage>
</organism>
<dbReference type="InterPro" id="IPR011051">
    <property type="entry name" value="RmlC_Cupin_sf"/>
</dbReference>
<evidence type="ECO:0000256" key="2">
    <source>
        <dbReference type="ARBA" id="ARBA00010772"/>
    </source>
</evidence>
<proteinExistence type="inferred from homology"/>
<comment type="cofactor">
    <cofactor evidence="8">
        <name>Zn(2+)</name>
        <dbReference type="ChEBI" id="CHEBI:29105"/>
    </cofactor>
    <text evidence="8">Binds 1 zinc ion per subunit.</text>
</comment>
<feature type="domain" description="Phosphomannose isomerase type I catalytic" evidence="10">
    <location>
        <begin position="7"/>
        <end position="105"/>
    </location>
</feature>
<dbReference type="Pfam" id="PF20511">
    <property type="entry name" value="PMI_typeI_cat"/>
    <property type="match status" value="1"/>
</dbReference>
<name>W7D7Q9_9LIST</name>
<evidence type="ECO:0000256" key="7">
    <source>
        <dbReference type="PIRNR" id="PIRNR036894"/>
    </source>
</evidence>
<gene>
    <name evidence="12" type="ORF">BCAMP_03750</name>
</gene>
<dbReference type="GO" id="GO:0004476">
    <property type="term" value="F:mannose-6-phosphate isomerase activity"/>
    <property type="evidence" value="ECO:0007669"/>
    <property type="project" value="UniProtKB-UniRule"/>
</dbReference>
<dbReference type="EC" id="5.3.1.8" evidence="3 7"/>
<dbReference type="PATRIC" id="fig|1265861.3.peg.733"/>
<evidence type="ECO:0000256" key="9">
    <source>
        <dbReference type="PIRSR" id="PIRSR036894-2"/>
    </source>
</evidence>
<keyword evidence="13" id="KW-1185">Reference proteome</keyword>
<evidence type="ECO:0000313" key="13">
    <source>
        <dbReference type="Proteomes" id="UP000019243"/>
    </source>
</evidence>
<feature type="binding site" evidence="8">
    <location>
        <position position="97"/>
    </location>
    <ligand>
        <name>Zn(2+)</name>
        <dbReference type="ChEBI" id="CHEBI:29105"/>
    </ligand>
</feature>
<dbReference type="Pfam" id="PF21621">
    <property type="entry name" value="MPI_cupin_dom"/>
    <property type="match status" value="1"/>
</dbReference>
<dbReference type="STRING" id="1265861.BCAMP_03750"/>
<dbReference type="InterPro" id="IPR014628">
    <property type="entry name" value="Man6P_isomerase_Firm_short"/>
</dbReference>
<evidence type="ECO:0000256" key="5">
    <source>
        <dbReference type="ARBA" id="ARBA00022833"/>
    </source>
</evidence>
<dbReference type="Proteomes" id="UP000019243">
    <property type="component" value="Unassembled WGS sequence"/>
</dbReference>
<evidence type="ECO:0000256" key="6">
    <source>
        <dbReference type="ARBA" id="ARBA00023235"/>
    </source>
</evidence>
<reference evidence="12 13" key="1">
    <citation type="submission" date="2012-12" db="EMBL/GenBank/DDBJ databases">
        <title>Novel taxa of Listeriaceae from agricultural environments in the United States.</title>
        <authorList>
            <person name="den Bakker H.C."/>
            <person name="Allred A."/>
            <person name="Warchocki S."/>
            <person name="Wright E.M."/>
            <person name="Burrell A."/>
            <person name="Nightingale K.K."/>
            <person name="Kephart D."/>
            <person name="Wiedmann M."/>
        </authorList>
    </citation>
    <scope>NUCLEOTIDE SEQUENCE [LARGE SCALE GENOMIC DNA]</scope>
    <source>
        <strain evidence="12 13">FSL F6-1037</strain>
    </source>
</reference>
<keyword evidence="5 7" id="KW-0862">Zinc</keyword>
<evidence type="ECO:0000259" key="11">
    <source>
        <dbReference type="Pfam" id="PF21621"/>
    </source>
</evidence>
<comment type="similarity">
    <text evidence="2 7">Belongs to the mannose-6-phosphate isomerase type 1 family.</text>
</comment>
<dbReference type="EMBL" id="AODH01000012">
    <property type="protein sequence ID" value="EUJ41388.1"/>
    <property type="molecule type" value="Genomic_DNA"/>
</dbReference>
<sequence>MKEPIFLEGELHEKIWGGHKLHELFGYGETTKNIGENWGISAHKNGDAKVLNPMFTGETLAGLWEKRRDLFADSTQAEFPLLTKILDASSDLSVQVHPDDAYGQAHAGEQGKTECWYVIAAEPGAKIVYGHKAKTKAQFETLALNGEWDRLLRSVEVKAGDFYYVPSGTVHAIGAGIVILETQQSSDTTYRLYDYDRVDATTGQKRPLQITESLDVTTVPHHVVAPHQTKVISETISMITLVESDYFNVYKWVVRGTATMSAFGPYTLASVISGTGHIRIDNRSFDLKAGDHFIIPATVKKWELKGKMELIASTPGPKNS</sequence>
<dbReference type="AlphaFoldDB" id="W7D7Q9"/>
<dbReference type="PANTHER" id="PTHR42742">
    <property type="entry name" value="TRANSCRIPTIONAL REPRESSOR MPRA"/>
    <property type="match status" value="1"/>
</dbReference>
<keyword evidence="6 7" id="KW-0413">Isomerase</keyword>
<dbReference type="PIRSF" id="PIRSF036894">
    <property type="entry name" value="PMI_Firm_short"/>
    <property type="match status" value="1"/>
</dbReference>
<dbReference type="PANTHER" id="PTHR42742:SF3">
    <property type="entry name" value="FRUCTOKINASE"/>
    <property type="match status" value="1"/>
</dbReference>
<protein>
    <recommendedName>
        <fullName evidence="3 7">Mannose-6-phosphate isomerase</fullName>
        <ecNumber evidence="3 7">5.3.1.8</ecNumber>
    </recommendedName>
</protein>
<feature type="domain" description="Mannose-6-phosphate isomerase cupin" evidence="11">
    <location>
        <begin position="239"/>
        <end position="314"/>
    </location>
</feature>
<dbReference type="GO" id="GO:0008270">
    <property type="term" value="F:zinc ion binding"/>
    <property type="evidence" value="ECO:0007669"/>
    <property type="project" value="UniProtKB-UniRule"/>
</dbReference>
<keyword evidence="4 7" id="KW-0479">Metal-binding</keyword>
<comment type="caution">
    <text evidence="12">The sequence shown here is derived from an EMBL/GenBank/DDBJ whole genome shotgun (WGS) entry which is preliminary data.</text>
</comment>
<evidence type="ECO:0000256" key="8">
    <source>
        <dbReference type="PIRSR" id="PIRSR036894-1"/>
    </source>
</evidence>
<accession>W7D7Q9</accession>
<dbReference type="CDD" id="cd07010">
    <property type="entry name" value="cupin_PMI_type_I_N_bac"/>
    <property type="match status" value="1"/>
</dbReference>
<dbReference type="InterPro" id="IPR051804">
    <property type="entry name" value="Carb_Metab_Reg_Kinase/Isom"/>
</dbReference>
<dbReference type="OrthoDB" id="9808275at2"/>
<dbReference type="GO" id="GO:0005975">
    <property type="term" value="P:carbohydrate metabolic process"/>
    <property type="evidence" value="ECO:0007669"/>
    <property type="project" value="UniProtKB-UniRule"/>
</dbReference>
<evidence type="ECO:0000256" key="4">
    <source>
        <dbReference type="ARBA" id="ARBA00022723"/>
    </source>
</evidence>
<dbReference type="RefSeq" id="WP_035313661.1">
    <property type="nucleotide sequence ID" value="NZ_AODH01000012.1"/>
</dbReference>
<dbReference type="InterPro" id="IPR049071">
    <property type="entry name" value="MPI_cupin_dom"/>
</dbReference>
<dbReference type="NCBIfam" id="TIGR00218">
    <property type="entry name" value="manA"/>
    <property type="match status" value="1"/>
</dbReference>
<evidence type="ECO:0000256" key="1">
    <source>
        <dbReference type="ARBA" id="ARBA00000757"/>
    </source>
</evidence>
<feature type="binding site" evidence="8">
    <location>
        <position position="171"/>
    </location>
    <ligand>
        <name>Zn(2+)</name>
        <dbReference type="ChEBI" id="CHEBI:29105"/>
    </ligand>
</feature>